<feature type="signal peptide" evidence="1">
    <location>
        <begin position="1"/>
        <end position="16"/>
    </location>
</feature>
<evidence type="ECO:0008006" key="4">
    <source>
        <dbReference type="Google" id="ProtNLM"/>
    </source>
</evidence>
<name>A0AAE7BE57_9BACT</name>
<dbReference type="AlphaFoldDB" id="A0AAE7BE57"/>
<evidence type="ECO:0000313" key="2">
    <source>
        <dbReference type="EMBL" id="QKF76082.1"/>
    </source>
</evidence>
<sequence length="101" mass="11829">MKKILFILFSTGILFASSTINTNNTWGCITENKETEMNNAIGNKDEKAMNYLIDYGYCFILEKGQEISIIDDSNQYRTKIRIYPENKRPAEIWINSWYISK</sequence>
<protein>
    <recommendedName>
        <fullName evidence="4">DUF2845 domain-containing protein</fullName>
    </recommendedName>
</protein>
<dbReference type="KEGG" id="adz:ADFLV_0009"/>
<evidence type="ECO:0000313" key="3">
    <source>
        <dbReference type="Proteomes" id="UP000503313"/>
    </source>
</evidence>
<reference evidence="2 3" key="1">
    <citation type="submission" date="2020-05" db="EMBL/GenBank/DDBJ databases">
        <title>Complete genome sequencing of Campylobacter and Arcobacter type strains.</title>
        <authorList>
            <person name="Miller W.G."/>
            <person name="Yee E."/>
        </authorList>
    </citation>
    <scope>NUCLEOTIDE SEQUENCE [LARGE SCALE GENOMIC DNA]</scope>
    <source>
        <strain evidence="2 3">LMG 25694</strain>
    </source>
</reference>
<organism evidence="2 3">
    <name type="scientific">Arcobacter defluvii</name>
    <dbReference type="NCBI Taxonomy" id="873191"/>
    <lineage>
        <taxon>Bacteria</taxon>
        <taxon>Pseudomonadati</taxon>
        <taxon>Campylobacterota</taxon>
        <taxon>Epsilonproteobacteria</taxon>
        <taxon>Campylobacterales</taxon>
        <taxon>Arcobacteraceae</taxon>
        <taxon>Arcobacter</taxon>
    </lineage>
</organism>
<accession>A0AAE7BE57</accession>
<keyword evidence="1" id="KW-0732">Signal</keyword>
<dbReference type="Proteomes" id="UP000503313">
    <property type="component" value="Chromosome"/>
</dbReference>
<dbReference type="EMBL" id="CP053835">
    <property type="protein sequence ID" value="QKF76082.1"/>
    <property type="molecule type" value="Genomic_DNA"/>
</dbReference>
<evidence type="ECO:0000256" key="1">
    <source>
        <dbReference type="SAM" id="SignalP"/>
    </source>
</evidence>
<keyword evidence="3" id="KW-1185">Reference proteome</keyword>
<gene>
    <name evidence="2" type="ORF">ADFLV_0009</name>
</gene>
<feature type="chain" id="PRO_5042120088" description="DUF2845 domain-containing protein" evidence="1">
    <location>
        <begin position="17"/>
        <end position="101"/>
    </location>
</feature>
<proteinExistence type="predicted"/>
<dbReference type="RefSeq" id="WP_129011401.1">
    <property type="nucleotide sequence ID" value="NZ_CP053835.1"/>
</dbReference>